<dbReference type="Proteomes" id="UP000315295">
    <property type="component" value="Unassembled WGS sequence"/>
</dbReference>
<evidence type="ECO:0008006" key="5">
    <source>
        <dbReference type="Google" id="ProtNLM"/>
    </source>
</evidence>
<feature type="signal peptide" evidence="2">
    <location>
        <begin position="1"/>
        <end position="23"/>
    </location>
</feature>
<proteinExistence type="predicted"/>
<evidence type="ECO:0000313" key="3">
    <source>
        <dbReference type="EMBL" id="TQE10462.1"/>
    </source>
</evidence>
<reference evidence="3 4" key="1">
    <citation type="journal article" date="2019" name="G3 (Bethesda)">
        <title>Sequencing of a Wild Apple (Malus baccata) Genome Unravels the Differences Between Cultivated and Wild Apple Species Regarding Disease Resistance and Cold Tolerance.</title>
        <authorList>
            <person name="Chen X."/>
        </authorList>
    </citation>
    <scope>NUCLEOTIDE SEQUENCE [LARGE SCALE GENOMIC DNA]</scope>
    <source>
        <strain evidence="4">cv. Shandingzi</strain>
        <tissue evidence="3">Leaves</tissue>
    </source>
</reference>
<evidence type="ECO:0000313" key="4">
    <source>
        <dbReference type="Proteomes" id="UP000315295"/>
    </source>
</evidence>
<organism evidence="3 4">
    <name type="scientific">Malus baccata</name>
    <name type="common">Siberian crab apple</name>
    <name type="synonym">Pyrus baccata</name>
    <dbReference type="NCBI Taxonomy" id="106549"/>
    <lineage>
        <taxon>Eukaryota</taxon>
        <taxon>Viridiplantae</taxon>
        <taxon>Streptophyta</taxon>
        <taxon>Embryophyta</taxon>
        <taxon>Tracheophyta</taxon>
        <taxon>Spermatophyta</taxon>
        <taxon>Magnoliopsida</taxon>
        <taxon>eudicotyledons</taxon>
        <taxon>Gunneridae</taxon>
        <taxon>Pentapetalae</taxon>
        <taxon>rosids</taxon>
        <taxon>fabids</taxon>
        <taxon>Rosales</taxon>
        <taxon>Rosaceae</taxon>
        <taxon>Amygdaloideae</taxon>
        <taxon>Maleae</taxon>
        <taxon>Malus</taxon>
    </lineage>
</organism>
<keyword evidence="2" id="KW-0732">Signal</keyword>
<feature type="region of interest" description="Disordered" evidence="1">
    <location>
        <begin position="64"/>
        <end position="93"/>
    </location>
</feature>
<dbReference type="EMBL" id="VIEB01000041">
    <property type="protein sequence ID" value="TQE10462.1"/>
    <property type="molecule type" value="Genomic_DNA"/>
</dbReference>
<protein>
    <recommendedName>
        <fullName evidence="5">Secreted protein</fullName>
    </recommendedName>
</protein>
<name>A0A540NHE1_MALBA</name>
<feature type="chain" id="PRO_5021944329" description="Secreted protein" evidence="2">
    <location>
        <begin position="24"/>
        <end position="93"/>
    </location>
</feature>
<evidence type="ECO:0000256" key="2">
    <source>
        <dbReference type="SAM" id="SignalP"/>
    </source>
</evidence>
<sequence>MATSPALLLSLSVSLDSSYLVHCAILPQFRQNWESGRKRLCPIEFNTSLLLSASSNVSAYINRGLSPTSREQPQPSARSRAEEAKYANNLHKL</sequence>
<accession>A0A540NHE1</accession>
<evidence type="ECO:0000256" key="1">
    <source>
        <dbReference type="SAM" id="MobiDB-lite"/>
    </source>
</evidence>
<feature type="compositionally biased region" description="Polar residues" evidence="1">
    <location>
        <begin position="65"/>
        <end position="77"/>
    </location>
</feature>
<gene>
    <name evidence="3" type="ORF">C1H46_003917</name>
</gene>
<dbReference type="AlphaFoldDB" id="A0A540NHE1"/>
<keyword evidence="4" id="KW-1185">Reference proteome</keyword>
<comment type="caution">
    <text evidence="3">The sequence shown here is derived from an EMBL/GenBank/DDBJ whole genome shotgun (WGS) entry which is preliminary data.</text>
</comment>